<keyword evidence="2" id="KW-0333">Golgi apparatus</keyword>
<evidence type="ECO:0000256" key="2">
    <source>
        <dbReference type="ARBA" id="ARBA00023034"/>
    </source>
</evidence>
<accession>A0ABW2IIU2</accession>
<name>A0ABW2IIU2_9PROT</name>
<proteinExistence type="predicted"/>
<keyword evidence="3" id="KW-0446">Lipid-binding</keyword>
<dbReference type="Pfam" id="PF05719">
    <property type="entry name" value="GPP34"/>
    <property type="match status" value="1"/>
</dbReference>
<organism evidence="5 6">
    <name type="scientific">Hirschia litorea</name>
    <dbReference type="NCBI Taxonomy" id="1199156"/>
    <lineage>
        <taxon>Bacteria</taxon>
        <taxon>Pseudomonadati</taxon>
        <taxon>Pseudomonadota</taxon>
        <taxon>Alphaproteobacteria</taxon>
        <taxon>Hyphomonadales</taxon>
        <taxon>Hyphomonadaceae</taxon>
        <taxon>Hirschia</taxon>
    </lineage>
</organism>
<dbReference type="InterPro" id="IPR038261">
    <property type="entry name" value="GPP34-like_sf"/>
</dbReference>
<evidence type="ECO:0000256" key="1">
    <source>
        <dbReference type="ARBA" id="ARBA00004255"/>
    </source>
</evidence>
<evidence type="ECO:0000313" key="6">
    <source>
        <dbReference type="Proteomes" id="UP001596492"/>
    </source>
</evidence>
<evidence type="ECO:0000256" key="4">
    <source>
        <dbReference type="ARBA" id="ARBA00023136"/>
    </source>
</evidence>
<comment type="subcellular location">
    <subcellularLocation>
        <location evidence="1">Golgi apparatus membrane</location>
        <topology evidence="1">Peripheral membrane protein</topology>
        <orientation evidence="1">Cytoplasmic side</orientation>
    </subcellularLocation>
</comment>
<comment type="caution">
    <text evidence="5">The sequence shown here is derived from an EMBL/GenBank/DDBJ whole genome shotgun (WGS) entry which is preliminary data.</text>
</comment>
<protein>
    <submittedName>
        <fullName evidence="5">GPP34 family phosphoprotein</fullName>
    </submittedName>
</protein>
<dbReference type="InterPro" id="IPR008628">
    <property type="entry name" value="GPP34-like"/>
</dbReference>
<gene>
    <name evidence="5" type="ORF">ACFQS8_03975</name>
</gene>
<keyword evidence="6" id="KW-1185">Reference proteome</keyword>
<keyword evidence="4" id="KW-0472">Membrane</keyword>
<reference evidence="6" key="1">
    <citation type="journal article" date="2019" name="Int. J. Syst. Evol. Microbiol.">
        <title>The Global Catalogue of Microorganisms (GCM) 10K type strain sequencing project: providing services to taxonomists for standard genome sequencing and annotation.</title>
        <authorList>
            <consortium name="The Broad Institute Genomics Platform"/>
            <consortium name="The Broad Institute Genome Sequencing Center for Infectious Disease"/>
            <person name="Wu L."/>
            <person name="Ma J."/>
        </authorList>
    </citation>
    <scope>NUCLEOTIDE SEQUENCE [LARGE SCALE GENOMIC DNA]</scope>
    <source>
        <strain evidence="6">CCUG 51308</strain>
    </source>
</reference>
<evidence type="ECO:0000256" key="3">
    <source>
        <dbReference type="ARBA" id="ARBA00023121"/>
    </source>
</evidence>
<dbReference type="Proteomes" id="UP001596492">
    <property type="component" value="Unassembled WGS sequence"/>
</dbReference>
<sequence>MQSSLTLPQALMLLALRDDKGSLHAGYFPQALAGASLTELLLAEALESDGAAKAKFTCNTIAKVDGKFLSAIADYMVQDSKPRPLKSWAERLSQKSKFINILAEELCELGAVTEEKSKLLGLIPQTRWPTQDGRVEAQLIEEINAALDPNQPLINIDDKIGLLIVLAEAGGFLKPNLDKELYKASKERLKEMKKAEFLNSKAFVKVIEETQAAIIGIIVAAAVVPAVTAG</sequence>
<dbReference type="Gene3D" id="1.10.3630.10">
    <property type="entry name" value="yeast vps74-n-term truncation variant domain like"/>
    <property type="match status" value="1"/>
</dbReference>
<dbReference type="RefSeq" id="WP_382165931.1">
    <property type="nucleotide sequence ID" value="NZ_JBHTBR010000002.1"/>
</dbReference>
<dbReference type="EMBL" id="JBHTBR010000002">
    <property type="protein sequence ID" value="MFC7290762.1"/>
    <property type="molecule type" value="Genomic_DNA"/>
</dbReference>
<evidence type="ECO:0000313" key="5">
    <source>
        <dbReference type="EMBL" id="MFC7290762.1"/>
    </source>
</evidence>